<evidence type="ECO:0000256" key="1">
    <source>
        <dbReference type="ARBA" id="ARBA00002738"/>
    </source>
</evidence>
<comment type="function">
    <text evidence="1">May be involved in a process influencing telomere capping.</text>
</comment>
<gene>
    <name evidence="8" type="ORF">LIPSTDRAFT_72277</name>
</gene>
<comment type="subcellular location">
    <subcellularLocation>
        <location evidence="2">Cytoplasm</location>
    </subcellularLocation>
</comment>
<dbReference type="GO" id="GO:0006979">
    <property type="term" value="P:response to oxidative stress"/>
    <property type="evidence" value="ECO:0007669"/>
    <property type="project" value="TreeGrafter"/>
</dbReference>
<evidence type="ECO:0000256" key="5">
    <source>
        <dbReference type="ARBA" id="ARBA00022490"/>
    </source>
</evidence>
<feature type="domain" description="TLDc" evidence="7">
    <location>
        <begin position="427"/>
        <end position="648"/>
    </location>
</feature>
<dbReference type="PROSITE" id="PS51886">
    <property type="entry name" value="TLDC"/>
    <property type="match status" value="1"/>
</dbReference>
<dbReference type="PANTHER" id="PTHR23354:SF130">
    <property type="entry name" value="RESTRICTION OF TELOMERE CAPPING PROTEIN 5"/>
    <property type="match status" value="1"/>
</dbReference>
<dbReference type="PANTHER" id="PTHR23354">
    <property type="entry name" value="NUCLEOLAR PROTEIN 7/ESTROGEN RECEPTOR COACTIVATOR-RELATED"/>
    <property type="match status" value="1"/>
</dbReference>
<dbReference type="EMBL" id="KV454295">
    <property type="protein sequence ID" value="ODQ72674.1"/>
    <property type="molecule type" value="Genomic_DNA"/>
</dbReference>
<keyword evidence="9" id="KW-1185">Reference proteome</keyword>
<reference evidence="8 9" key="1">
    <citation type="journal article" date="2016" name="Proc. Natl. Acad. Sci. U.S.A.">
        <title>Comparative genomics of biotechnologically important yeasts.</title>
        <authorList>
            <person name="Riley R."/>
            <person name="Haridas S."/>
            <person name="Wolfe K.H."/>
            <person name="Lopes M.R."/>
            <person name="Hittinger C.T."/>
            <person name="Goeker M."/>
            <person name="Salamov A.A."/>
            <person name="Wisecaver J.H."/>
            <person name="Long T.M."/>
            <person name="Calvey C.H."/>
            <person name="Aerts A.L."/>
            <person name="Barry K.W."/>
            <person name="Choi C."/>
            <person name="Clum A."/>
            <person name="Coughlan A.Y."/>
            <person name="Deshpande S."/>
            <person name="Douglass A.P."/>
            <person name="Hanson S.J."/>
            <person name="Klenk H.-P."/>
            <person name="LaButti K.M."/>
            <person name="Lapidus A."/>
            <person name="Lindquist E.A."/>
            <person name="Lipzen A.M."/>
            <person name="Meier-Kolthoff J.P."/>
            <person name="Ohm R.A."/>
            <person name="Otillar R.P."/>
            <person name="Pangilinan J.L."/>
            <person name="Peng Y."/>
            <person name="Rokas A."/>
            <person name="Rosa C.A."/>
            <person name="Scheuner C."/>
            <person name="Sibirny A.A."/>
            <person name="Slot J.C."/>
            <person name="Stielow J.B."/>
            <person name="Sun H."/>
            <person name="Kurtzman C.P."/>
            <person name="Blackwell M."/>
            <person name="Grigoriev I.V."/>
            <person name="Jeffries T.W."/>
        </authorList>
    </citation>
    <scope>NUCLEOTIDE SEQUENCE [LARGE SCALE GENOMIC DNA]</scope>
    <source>
        <strain evidence="8 9">NRRL Y-11557</strain>
    </source>
</reference>
<evidence type="ECO:0000313" key="8">
    <source>
        <dbReference type="EMBL" id="ODQ72674.1"/>
    </source>
</evidence>
<feature type="region of interest" description="Disordered" evidence="6">
    <location>
        <begin position="156"/>
        <end position="185"/>
    </location>
</feature>
<keyword evidence="5" id="KW-0963">Cytoplasm</keyword>
<evidence type="ECO:0000256" key="6">
    <source>
        <dbReference type="SAM" id="MobiDB-lite"/>
    </source>
</evidence>
<accession>A0A1E3Q5A9</accession>
<evidence type="ECO:0000256" key="2">
    <source>
        <dbReference type="ARBA" id="ARBA00004496"/>
    </source>
</evidence>
<dbReference type="OrthoDB" id="289228at2759"/>
<dbReference type="AlphaFoldDB" id="A0A1E3Q5A9"/>
<sequence length="703" mass="78555">MGQVQSGQSAMKKFTPQEISHKLATKCGSQFSGIEFWAFKDIFRRNGKVFDGVYYWTEEDFIKFLGIPETTAESGRILYAMVHYLCTFPFLRPRHPPLTFSQVAPTTLTFENVVKVVVLFTGRYKGILTSDYDFLKLLFCAIAYYEEVLADDKEYKEKKASRSSHEEETISDELKTPETSRTGSDDEKMGFWEKKFTAFANLTNPSGSVSSSSTSVGSSDTDIDEEFLNIDLENVSNWYDLDLIKSYDNIDIELLRISPTSLYHIFQLLLAIGPLLPQEPISTYSDHFAEPAIGRYRSIAKSMTQSFDPSWVLGNPTDHNSVLETGISYSRFYTVIKSVMPFAFDGLAVLFEHFLFNQRITPSSPETQQPSLIAIPAVVGSPPVDHPFASPRDHDGLEELNEDGGSTMIMAPSNLLMAPSKLPEPTKLMNATMIAQLTTFMDINSFQLYGGLKKLYVGSEAGFSMGSFEQKVFKWNAPTIVLISGYILAPEPKGARERAFSDLLPPIRYGNSTSAVIKRNGKVTYGAVVSTPWKASHKECFGDNSTALFQLEPVQDVFRSTGYNGNYVYFSKTLGLGFGNVPPKQHSHQNHGAPQYAFGDLSLTLEHALEFGVFRHVGSETFRSSQIREHVDFEDRFAITELEVWGCGADEVLREQARLWAWEEKEALRRKTVNLPKDIEESRALLEMAGLVGGGGKRSGGSV</sequence>
<comment type="similarity">
    <text evidence="3">Belongs to the RTC5 family.</text>
</comment>
<dbReference type="GO" id="GO:0005737">
    <property type="term" value="C:cytoplasm"/>
    <property type="evidence" value="ECO:0007669"/>
    <property type="project" value="UniProtKB-SubCell"/>
</dbReference>
<dbReference type="Proteomes" id="UP000094385">
    <property type="component" value="Unassembled WGS sequence"/>
</dbReference>
<organism evidence="8 9">
    <name type="scientific">Lipomyces starkeyi NRRL Y-11557</name>
    <dbReference type="NCBI Taxonomy" id="675824"/>
    <lineage>
        <taxon>Eukaryota</taxon>
        <taxon>Fungi</taxon>
        <taxon>Dikarya</taxon>
        <taxon>Ascomycota</taxon>
        <taxon>Saccharomycotina</taxon>
        <taxon>Lipomycetes</taxon>
        <taxon>Lipomycetales</taxon>
        <taxon>Lipomycetaceae</taxon>
        <taxon>Lipomyces</taxon>
    </lineage>
</organism>
<dbReference type="SMART" id="SM00584">
    <property type="entry name" value="TLDc"/>
    <property type="match status" value="1"/>
</dbReference>
<protein>
    <recommendedName>
        <fullName evidence="4">Restriction of telomere capping protein 5</fullName>
    </recommendedName>
</protein>
<dbReference type="Pfam" id="PF07534">
    <property type="entry name" value="TLD"/>
    <property type="match status" value="1"/>
</dbReference>
<evidence type="ECO:0000259" key="7">
    <source>
        <dbReference type="PROSITE" id="PS51886"/>
    </source>
</evidence>
<dbReference type="STRING" id="675824.A0A1E3Q5A9"/>
<dbReference type="GO" id="GO:0005634">
    <property type="term" value="C:nucleus"/>
    <property type="evidence" value="ECO:0007669"/>
    <property type="project" value="TreeGrafter"/>
</dbReference>
<dbReference type="InterPro" id="IPR006571">
    <property type="entry name" value="TLDc_dom"/>
</dbReference>
<evidence type="ECO:0000256" key="4">
    <source>
        <dbReference type="ARBA" id="ARBA00015163"/>
    </source>
</evidence>
<proteinExistence type="inferred from homology"/>
<evidence type="ECO:0000256" key="3">
    <source>
        <dbReference type="ARBA" id="ARBA00006731"/>
    </source>
</evidence>
<name>A0A1E3Q5A9_LIPST</name>
<evidence type="ECO:0000313" key="9">
    <source>
        <dbReference type="Proteomes" id="UP000094385"/>
    </source>
</evidence>